<dbReference type="RefSeq" id="WP_096662629.1">
    <property type="nucleotide sequence ID" value="NZ_AP018316.1"/>
</dbReference>
<dbReference type="KEGG" id="dcm:NIES806_00880"/>
<reference evidence="1 2" key="1">
    <citation type="submission" date="2017-06" db="EMBL/GenBank/DDBJ databases">
        <title>Genome sequencing of cyanobaciteial culture collection at National Institute for Environmental Studies (NIES).</title>
        <authorList>
            <person name="Hirose Y."/>
            <person name="Shimura Y."/>
            <person name="Fujisawa T."/>
            <person name="Nakamura Y."/>
            <person name="Kawachi M."/>
        </authorList>
    </citation>
    <scope>NUCLEOTIDE SEQUENCE [LARGE SCALE GENOMIC DNA]</scope>
    <source>
        <strain evidence="1 2">NIES-806</strain>
    </source>
</reference>
<dbReference type="Proteomes" id="UP000218702">
    <property type="component" value="Chromosome"/>
</dbReference>
<proteinExistence type="predicted"/>
<name>A0A1Z4UXD8_9CYAN</name>
<sequence length="112" mass="13010">MSQDPQQSPQIQEVIGLKAQHFADLIRTAQLVFDPTAGVTGRNVKIDWEDFGIPRNIEDNLRIIGEEFQYASPHVPVDVIWGKLTTETRIWFLEKKDQLWQFEEFLPALDED</sequence>
<dbReference type="EMBL" id="AP018316">
    <property type="protein sequence ID" value="BAZ83908.1"/>
    <property type="molecule type" value="Genomic_DNA"/>
</dbReference>
<protein>
    <submittedName>
        <fullName evidence="1">Uncharacterized protein</fullName>
    </submittedName>
</protein>
<evidence type="ECO:0000313" key="2">
    <source>
        <dbReference type="Proteomes" id="UP000218702"/>
    </source>
</evidence>
<organism evidence="1 2">
    <name type="scientific">Dolichospermum compactum NIES-806</name>
    <dbReference type="NCBI Taxonomy" id="1973481"/>
    <lineage>
        <taxon>Bacteria</taxon>
        <taxon>Bacillati</taxon>
        <taxon>Cyanobacteriota</taxon>
        <taxon>Cyanophyceae</taxon>
        <taxon>Nostocales</taxon>
        <taxon>Aphanizomenonaceae</taxon>
        <taxon>Dolichospermum</taxon>
        <taxon>Dolichospermum compactum</taxon>
    </lineage>
</organism>
<dbReference type="OrthoDB" id="425943at2"/>
<accession>A0A1Z4UXD8</accession>
<gene>
    <name evidence="1" type="ORF">NIES806_00880</name>
</gene>
<dbReference type="AlphaFoldDB" id="A0A1Z4UXD8"/>
<evidence type="ECO:0000313" key="1">
    <source>
        <dbReference type="EMBL" id="BAZ83908.1"/>
    </source>
</evidence>
<keyword evidence="2" id="KW-1185">Reference proteome</keyword>